<dbReference type="SUPFAM" id="SSF82114">
    <property type="entry name" value="Riboflavin kinase-like"/>
    <property type="match status" value="1"/>
</dbReference>
<reference evidence="11 13" key="2">
    <citation type="submission" date="2024-07" db="EMBL/GenBank/DDBJ databases">
        <authorList>
            <person name="Akdeniz Z."/>
        </authorList>
    </citation>
    <scope>NUCLEOTIDE SEQUENCE [LARGE SCALE GENOMIC DNA]</scope>
</reference>
<dbReference type="PANTHER" id="PTHR22749:SF6">
    <property type="entry name" value="RIBOFLAVIN KINASE"/>
    <property type="match status" value="1"/>
</dbReference>
<dbReference type="EMBL" id="CAXDID020000449">
    <property type="protein sequence ID" value="CAL6092889.1"/>
    <property type="molecule type" value="Genomic_DNA"/>
</dbReference>
<evidence type="ECO:0000256" key="3">
    <source>
        <dbReference type="ARBA" id="ARBA00022630"/>
    </source>
</evidence>
<feature type="domain" description="Riboflavin kinase" evidence="8">
    <location>
        <begin position="1"/>
        <end position="120"/>
    </location>
</feature>
<proteinExistence type="predicted"/>
<keyword evidence="4" id="KW-0288">FMN</keyword>
<evidence type="ECO:0000256" key="1">
    <source>
        <dbReference type="ARBA" id="ARBA00005201"/>
    </source>
</evidence>
<evidence type="ECO:0000256" key="5">
    <source>
        <dbReference type="ARBA" id="ARBA00022679"/>
    </source>
</evidence>
<evidence type="ECO:0000313" key="12">
    <source>
        <dbReference type="EMBL" id="CAL6092889.1"/>
    </source>
</evidence>
<keyword evidence="13" id="KW-1185">Reference proteome</keyword>
<dbReference type="Proteomes" id="UP001642409">
    <property type="component" value="Unassembled WGS sequence"/>
</dbReference>
<name>A0AA86QPT0_9EUKA</name>
<evidence type="ECO:0000256" key="7">
    <source>
        <dbReference type="ARBA" id="ARBA00022840"/>
    </source>
</evidence>
<evidence type="ECO:0000256" key="4">
    <source>
        <dbReference type="ARBA" id="ARBA00022643"/>
    </source>
</evidence>
<accession>A0AA86QPT0</accession>
<dbReference type="GO" id="GO:0009398">
    <property type="term" value="P:FMN biosynthetic process"/>
    <property type="evidence" value="ECO:0007669"/>
    <property type="project" value="TreeGrafter"/>
</dbReference>
<dbReference type="GO" id="GO:0008531">
    <property type="term" value="F:riboflavin kinase activity"/>
    <property type="evidence" value="ECO:0007669"/>
    <property type="project" value="UniProtKB-EC"/>
</dbReference>
<keyword evidence="10" id="KW-0418">Kinase</keyword>
<dbReference type="InterPro" id="IPR023465">
    <property type="entry name" value="Riboflavin_kinase_dom_sf"/>
</dbReference>
<keyword evidence="7" id="KW-0067">ATP-binding</keyword>
<dbReference type="EC" id="2.7.1.26" evidence="2"/>
<comment type="caution">
    <text evidence="10">The sequence shown here is derived from an EMBL/GenBank/DDBJ whole genome shotgun (WGS) entry which is preliminary data.</text>
</comment>
<keyword evidence="3" id="KW-0285">Flavoprotein</keyword>
<dbReference type="Gene3D" id="2.40.30.30">
    <property type="entry name" value="Riboflavin kinase-like"/>
    <property type="match status" value="1"/>
</dbReference>
<evidence type="ECO:0000256" key="6">
    <source>
        <dbReference type="ARBA" id="ARBA00022741"/>
    </source>
</evidence>
<evidence type="ECO:0000259" key="8">
    <source>
        <dbReference type="SMART" id="SM00904"/>
    </source>
</evidence>
<dbReference type="Pfam" id="PF01687">
    <property type="entry name" value="Flavokinase"/>
    <property type="match status" value="1"/>
</dbReference>
<keyword evidence="5" id="KW-0808">Transferase</keyword>
<evidence type="ECO:0000313" key="13">
    <source>
        <dbReference type="Proteomes" id="UP001642409"/>
    </source>
</evidence>
<dbReference type="InterPro" id="IPR023468">
    <property type="entry name" value="Riboflavin_kinase"/>
</dbReference>
<organism evidence="10">
    <name type="scientific">Hexamita inflata</name>
    <dbReference type="NCBI Taxonomy" id="28002"/>
    <lineage>
        <taxon>Eukaryota</taxon>
        <taxon>Metamonada</taxon>
        <taxon>Diplomonadida</taxon>
        <taxon>Hexamitidae</taxon>
        <taxon>Hexamitinae</taxon>
        <taxon>Hexamita</taxon>
    </lineage>
</organism>
<dbReference type="GO" id="GO:0005524">
    <property type="term" value="F:ATP binding"/>
    <property type="evidence" value="ECO:0007669"/>
    <property type="project" value="UniProtKB-KW"/>
</dbReference>
<dbReference type="GO" id="GO:0009231">
    <property type="term" value="P:riboflavin biosynthetic process"/>
    <property type="evidence" value="ECO:0007669"/>
    <property type="project" value="InterPro"/>
</dbReference>
<dbReference type="EMBL" id="CAXDID020000101">
    <property type="protein sequence ID" value="CAL6026285.1"/>
    <property type="molecule type" value="Genomic_DNA"/>
</dbReference>
<dbReference type="SMART" id="SM00904">
    <property type="entry name" value="Flavokinase"/>
    <property type="match status" value="1"/>
</dbReference>
<dbReference type="InterPro" id="IPR015865">
    <property type="entry name" value="Riboflavin_kinase_bac/euk"/>
</dbReference>
<evidence type="ECO:0000313" key="9">
    <source>
        <dbReference type="EMBL" id="CAI9951896.1"/>
    </source>
</evidence>
<protein>
    <recommendedName>
        <fullName evidence="2">riboflavin kinase</fullName>
        <ecNumber evidence="2">2.7.1.26</ecNumber>
    </recommendedName>
</protein>
<sequence length="126" mass="14595">MMIFSGPVVHGLQNGRKLNFPTANVLTNIVVDSGVYIGKAKLKDSIYNCIVFIGKSETFNIKNPTFEVHFLHNFNGQEFYNETIQVELYFKTRNNKKFETLDELKIALQQDKQQAFDYFNYANDIV</sequence>
<dbReference type="EMBL" id="CATOUU010000827">
    <property type="protein sequence ID" value="CAI9951896.1"/>
    <property type="molecule type" value="Genomic_DNA"/>
</dbReference>
<keyword evidence="6" id="KW-0547">Nucleotide-binding</keyword>
<reference evidence="10" key="1">
    <citation type="submission" date="2023-06" db="EMBL/GenBank/DDBJ databases">
        <authorList>
            <person name="Kurt Z."/>
        </authorList>
    </citation>
    <scope>NUCLEOTIDE SEQUENCE</scope>
</reference>
<evidence type="ECO:0000313" key="11">
    <source>
        <dbReference type="EMBL" id="CAL6026285.1"/>
    </source>
</evidence>
<dbReference type="EMBL" id="CATOUU010000880">
    <property type="protein sequence ID" value="CAI9956959.1"/>
    <property type="molecule type" value="Genomic_DNA"/>
</dbReference>
<comment type="pathway">
    <text evidence="1">Cofactor biosynthesis; FMN biosynthesis; FMN from riboflavin (ATP route): step 1/1.</text>
</comment>
<evidence type="ECO:0000313" key="10">
    <source>
        <dbReference type="EMBL" id="CAI9956959.1"/>
    </source>
</evidence>
<dbReference type="PANTHER" id="PTHR22749">
    <property type="entry name" value="RIBOFLAVIN KINASE/FMN ADENYLYLTRANSFERASE"/>
    <property type="match status" value="1"/>
</dbReference>
<evidence type="ECO:0000256" key="2">
    <source>
        <dbReference type="ARBA" id="ARBA00012105"/>
    </source>
</evidence>
<gene>
    <name evidence="11" type="ORF">HINF_LOCUS30774</name>
    <name evidence="9" type="ORF">HINF_LOCUS39541</name>
    <name evidence="10" type="ORF">HINF_LOCUS44604</name>
    <name evidence="12" type="ORF">HINF_LOCUS66511</name>
</gene>
<dbReference type="AlphaFoldDB" id="A0AA86QPT0"/>